<protein>
    <recommendedName>
        <fullName evidence="1">Tautomerase cis-CaaD-like domain-containing protein</fullName>
    </recommendedName>
</protein>
<dbReference type="EMBL" id="JADCTT010000010">
    <property type="protein sequence ID" value="KAF9747638.1"/>
    <property type="molecule type" value="Genomic_DNA"/>
</dbReference>
<name>A0A8H7K8G1_BIOOC</name>
<sequence length="149" mass="17026">MPLWNIYHYLGIFESPEIWKNLAADITKLYTTIVGLSAFYVVVRFICLPHDTAFIGGEIRDEKPFVSIVVEHVAVHKNDGGEKAAQIFSDRINEALAPHIAEKGYDWESTISGTARDHWRINEMVSPTWNSEAEKRWAELNRPVGWEGK</sequence>
<feature type="domain" description="Tautomerase cis-CaaD-like" evidence="1">
    <location>
        <begin position="1"/>
        <end position="142"/>
    </location>
</feature>
<dbReference type="Gene3D" id="3.30.429.10">
    <property type="entry name" value="Macrophage Migration Inhibitory Factor"/>
    <property type="match status" value="1"/>
</dbReference>
<dbReference type="InterPro" id="IPR014347">
    <property type="entry name" value="Tautomerase/MIF_sf"/>
</dbReference>
<comment type="caution">
    <text evidence="2">The sequence shown here is derived from an EMBL/GenBank/DDBJ whole genome shotgun (WGS) entry which is preliminary data.</text>
</comment>
<reference evidence="2" key="1">
    <citation type="submission" date="2020-10" db="EMBL/GenBank/DDBJ databases">
        <title>High-Quality Genome Resource of Clonostachys rosea strain S41 by Oxford Nanopore Long-Read Sequencing.</title>
        <authorList>
            <person name="Wang H."/>
        </authorList>
    </citation>
    <scope>NUCLEOTIDE SEQUENCE</scope>
    <source>
        <strain evidence="2">S41</strain>
    </source>
</reference>
<gene>
    <name evidence="2" type="ORF">IM811_002972</name>
</gene>
<organism evidence="2 3">
    <name type="scientific">Bionectria ochroleuca</name>
    <name type="common">Gliocladium roseum</name>
    <dbReference type="NCBI Taxonomy" id="29856"/>
    <lineage>
        <taxon>Eukaryota</taxon>
        <taxon>Fungi</taxon>
        <taxon>Dikarya</taxon>
        <taxon>Ascomycota</taxon>
        <taxon>Pezizomycotina</taxon>
        <taxon>Sordariomycetes</taxon>
        <taxon>Hypocreomycetidae</taxon>
        <taxon>Hypocreales</taxon>
        <taxon>Bionectriaceae</taxon>
        <taxon>Clonostachys</taxon>
    </lineage>
</organism>
<dbReference type="InterPro" id="IPR028116">
    <property type="entry name" value="Cis-CaaD-like"/>
</dbReference>
<evidence type="ECO:0000259" key="1">
    <source>
        <dbReference type="Pfam" id="PF14832"/>
    </source>
</evidence>
<proteinExistence type="predicted"/>
<dbReference type="Proteomes" id="UP000616885">
    <property type="component" value="Unassembled WGS sequence"/>
</dbReference>
<dbReference type="AlphaFoldDB" id="A0A8H7K8G1"/>
<evidence type="ECO:0000313" key="2">
    <source>
        <dbReference type="EMBL" id="KAF9747638.1"/>
    </source>
</evidence>
<accession>A0A8H7K8G1</accession>
<evidence type="ECO:0000313" key="3">
    <source>
        <dbReference type="Proteomes" id="UP000616885"/>
    </source>
</evidence>
<dbReference type="Pfam" id="PF14832">
    <property type="entry name" value="Tautomerase_3"/>
    <property type="match status" value="1"/>
</dbReference>